<evidence type="ECO:0000313" key="7">
    <source>
        <dbReference type="EMBL" id="TGD74275.1"/>
    </source>
</evidence>
<keyword evidence="5 6" id="KW-0676">Redox-active center</keyword>
<dbReference type="Gene3D" id="3.90.1280.10">
    <property type="entry name" value="HSP33 redox switch-like"/>
    <property type="match status" value="1"/>
</dbReference>
<dbReference type="OrthoDB" id="9793753at2"/>
<evidence type="ECO:0000313" key="8">
    <source>
        <dbReference type="Proteomes" id="UP000298050"/>
    </source>
</evidence>
<dbReference type="PANTHER" id="PTHR30111:SF1">
    <property type="entry name" value="33 KDA CHAPERONIN"/>
    <property type="match status" value="1"/>
</dbReference>
<dbReference type="Gene3D" id="1.10.287.480">
    <property type="entry name" value="helix hairpin bin"/>
    <property type="match status" value="1"/>
</dbReference>
<keyword evidence="1 6" id="KW-0963">Cytoplasm</keyword>
<comment type="function">
    <text evidence="6">Redox regulated molecular chaperone. Protects both thermally unfolding and oxidatively damaged proteins from irreversible aggregation. Plays an important role in the bacterial defense system toward oxidative stress.</text>
</comment>
<accession>A0A4Z0M4P9</accession>
<dbReference type="PIRSF" id="PIRSF005261">
    <property type="entry name" value="Heat_shock_Hsp33"/>
    <property type="match status" value="1"/>
</dbReference>
<evidence type="ECO:0000256" key="4">
    <source>
        <dbReference type="ARBA" id="ARBA00023186"/>
    </source>
</evidence>
<evidence type="ECO:0000256" key="1">
    <source>
        <dbReference type="ARBA" id="ARBA00022490"/>
    </source>
</evidence>
<dbReference type="RefSeq" id="WP_135443054.1">
    <property type="nucleotide sequence ID" value="NZ_SRLE01000006.1"/>
</dbReference>
<reference evidence="7 8" key="1">
    <citation type="submission" date="2019-04" db="EMBL/GenBank/DDBJ databases">
        <title>Taxonomy of novel Haliea sp. from mangrove soil of West Coast of India.</title>
        <authorList>
            <person name="Verma A."/>
            <person name="Kumar P."/>
            <person name="Krishnamurthi S."/>
        </authorList>
    </citation>
    <scope>NUCLEOTIDE SEQUENCE [LARGE SCALE GENOMIC DNA]</scope>
    <source>
        <strain evidence="7 8">SAOS-164</strain>
    </source>
</reference>
<organism evidence="7 8">
    <name type="scientific">Mangrovimicrobium sediminis</name>
    <dbReference type="NCBI Taxonomy" id="2562682"/>
    <lineage>
        <taxon>Bacteria</taxon>
        <taxon>Pseudomonadati</taxon>
        <taxon>Pseudomonadota</taxon>
        <taxon>Gammaproteobacteria</taxon>
        <taxon>Cellvibrionales</taxon>
        <taxon>Halieaceae</taxon>
        <taxon>Mangrovimicrobium</taxon>
    </lineage>
</organism>
<dbReference type="CDD" id="cd00498">
    <property type="entry name" value="Hsp33"/>
    <property type="match status" value="1"/>
</dbReference>
<dbReference type="PANTHER" id="PTHR30111">
    <property type="entry name" value="33 KDA CHAPERONIN"/>
    <property type="match status" value="1"/>
</dbReference>
<dbReference type="GO" id="GO:0051082">
    <property type="term" value="F:unfolded protein binding"/>
    <property type="evidence" value="ECO:0007669"/>
    <property type="project" value="UniProtKB-UniRule"/>
</dbReference>
<dbReference type="EMBL" id="SRLE01000006">
    <property type="protein sequence ID" value="TGD74275.1"/>
    <property type="molecule type" value="Genomic_DNA"/>
</dbReference>
<evidence type="ECO:0000256" key="3">
    <source>
        <dbReference type="ARBA" id="ARBA00023157"/>
    </source>
</evidence>
<keyword evidence="4 6" id="KW-0143">Chaperone</keyword>
<dbReference type="Proteomes" id="UP000298050">
    <property type="component" value="Unassembled WGS sequence"/>
</dbReference>
<dbReference type="Pfam" id="PF01430">
    <property type="entry name" value="HSP33"/>
    <property type="match status" value="1"/>
</dbReference>
<comment type="similarity">
    <text evidence="6">Belongs to the HSP33 family.</text>
</comment>
<evidence type="ECO:0000256" key="2">
    <source>
        <dbReference type="ARBA" id="ARBA00022833"/>
    </source>
</evidence>
<dbReference type="GO" id="GO:0042026">
    <property type="term" value="P:protein refolding"/>
    <property type="evidence" value="ECO:0007669"/>
    <property type="project" value="TreeGrafter"/>
</dbReference>
<evidence type="ECO:0000256" key="5">
    <source>
        <dbReference type="ARBA" id="ARBA00023284"/>
    </source>
</evidence>
<dbReference type="SUPFAM" id="SSF64397">
    <property type="entry name" value="Hsp33 domain"/>
    <property type="match status" value="1"/>
</dbReference>
<dbReference type="InterPro" id="IPR016154">
    <property type="entry name" value="Heat_shock_Hsp33_C"/>
</dbReference>
<comment type="caution">
    <text evidence="7">The sequence shown here is derived from an EMBL/GenBank/DDBJ whole genome shotgun (WGS) entry which is preliminary data.</text>
</comment>
<feature type="disulfide bond" description="Redox-active" evidence="6">
    <location>
        <begin position="268"/>
        <end position="271"/>
    </location>
</feature>
<evidence type="ECO:0000256" key="6">
    <source>
        <dbReference type="HAMAP-Rule" id="MF_00117"/>
    </source>
</evidence>
<dbReference type="SUPFAM" id="SSF118352">
    <property type="entry name" value="HSP33 redox switch-like"/>
    <property type="match status" value="1"/>
</dbReference>
<dbReference type="Gene3D" id="3.55.30.10">
    <property type="entry name" value="Hsp33 domain"/>
    <property type="match status" value="1"/>
</dbReference>
<protein>
    <recommendedName>
        <fullName evidence="6">33 kDa chaperonin</fullName>
    </recommendedName>
    <alternativeName>
        <fullName evidence="6">Heat shock protein 33 homolog</fullName>
        <shortName evidence="6">HSP33</shortName>
    </alternativeName>
</protein>
<proteinExistence type="inferred from homology"/>
<keyword evidence="8" id="KW-1185">Reference proteome</keyword>
<sequence length="297" mass="32759">MNDHSDKRADQSQRFLFEGADIRGETVQLEGALREILGLHQYAPGVGRLLGEFLAAAVLLSTTLKFQGRLTLQARSEGQVPLIMAECDSELQIRGIARGAQEATAEQFDLLLGGGQLAITVDPLKGRRYQGVVPLGEDSLAHSLDAYFRQSEQLGTRLWLACDGQRAGGLLLQQLPAQLAQDPELRAQHWEHACTLAATLESTELLALESREVIHRLYHADPLTLFEPRPVAFQCSCSRERSLNALSALATGELEEILEERGMVEMDCEFCNAQYHFSREDLTLLLGPERGDGATVH</sequence>
<comment type="subcellular location">
    <subcellularLocation>
        <location evidence="6">Cytoplasm</location>
    </subcellularLocation>
</comment>
<keyword evidence="2 6" id="KW-0862">Zinc</keyword>
<dbReference type="InterPro" id="IPR000397">
    <property type="entry name" value="Heat_shock_Hsp33"/>
</dbReference>
<dbReference type="HAMAP" id="MF_00117">
    <property type="entry name" value="HslO"/>
    <property type="match status" value="1"/>
</dbReference>
<feature type="disulfide bond" description="Redox-active" evidence="6">
    <location>
        <begin position="235"/>
        <end position="237"/>
    </location>
</feature>
<dbReference type="GO" id="GO:0005737">
    <property type="term" value="C:cytoplasm"/>
    <property type="evidence" value="ECO:0007669"/>
    <property type="project" value="UniProtKB-SubCell"/>
</dbReference>
<dbReference type="AlphaFoldDB" id="A0A4Z0M4P9"/>
<dbReference type="GO" id="GO:0044183">
    <property type="term" value="F:protein folding chaperone"/>
    <property type="evidence" value="ECO:0007669"/>
    <property type="project" value="TreeGrafter"/>
</dbReference>
<name>A0A4Z0M4P9_9GAMM</name>
<gene>
    <name evidence="6" type="primary">hslO</name>
    <name evidence="7" type="ORF">E4634_09140</name>
</gene>
<dbReference type="InterPro" id="IPR023212">
    <property type="entry name" value="Hsp33_helix_hairpin_bin_dom_sf"/>
</dbReference>
<comment type="PTM">
    <text evidence="6">Under oxidizing conditions two disulfide bonds are formed involving the reactive cysteines. Under reducing conditions zinc is bound to the reactive cysteines and the protein is inactive.</text>
</comment>
<keyword evidence="3 6" id="KW-1015">Disulfide bond</keyword>
<dbReference type="InterPro" id="IPR016153">
    <property type="entry name" value="Heat_shock_Hsp33_N"/>
</dbReference>